<dbReference type="CDD" id="cd03786">
    <property type="entry name" value="GTB_UDP-GlcNAc_2-Epimerase"/>
    <property type="match status" value="1"/>
</dbReference>
<dbReference type="Pfam" id="PF02350">
    <property type="entry name" value="Epimerase_2"/>
    <property type="match status" value="1"/>
</dbReference>
<comment type="similarity">
    <text evidence="2">Belongs to the UDP-N-acetylglucosamine 2-epimerase family.</text>
</comment>
<dbReference type="NCBIfam" id="TIGR00236">
    <property type="entry name" value="wecB"/>
    <property type="match status" value="1"/>
</dbReference>
<gene>
    <name evidence="6" type="ORF">VCS650_LOCUS6878</name>
</gene>
<dbReference type="OrthoDB" id="449503at2759"/>
<evidence type="ECO:0000256" key="2">
    <source>
        <dbReference type="ARBA" id="ARBA00038209"/>
    </source>
</evidence>
<dbReference type="AlphaFoldDB" id="A0A813WGI7"/>
<dbReference type="PANTHER" id="PTHR43174:SF2">
    <property type="entry name" value="UDP-N-ACETYLGLUCOSAMINE 2-EPIMERASE"/>
    <property type="match status" value="1"/>
</dbReference>
<dbReference type="SUPFAM" id="SSF53756">
    <property type="entry name" value="UDP-Glycosyltransferase/glycogen phosphorylase"/>
    <property type="match status" value="1"/>
</dbReference>
<evidence type="ECO:0000256" key="1">
    <source>
        <dbReference type="ARBA" id="ARBA00023235"/>
    </source>
</evidence>
<evidence type="ECO:0000256" key="4">
    <source>
        <dbReference type="SAM" id="Phobius"/>
    </source>
</evidence>
<keyword evidence="4" id="KW-1133">Transmembrane helix</keyword>
<dbReference type="Gene3D" id="3.40.50.2000">
    <property type="entry name" value="Glycogen Phosphorylase B"/>
    <property type="match status" value="2"/>
</dbReference>
<organism evidence="6 7">
    <name type="scientific">Adineta steineri</name>
    <dbReference type="NCBI Taxonomy" id="433720"/>
    <lineage>
        <taxon>Eukaryota</taxon>
        <taxon>Metazoa</taxon>
        <taxon>Spiralia</taxon>
        <taxon>Gnathifera</taxon>
        <taxon>Rotifera</taxon>
        <taxon>Eurotatoria</taxon>
        <taxon>Bdelloidea</taxon>
        <taxon>Adinetida</taxon>
        <taxon>Adinetidae</taxon>
        <taxon>Adineta</taxon>
    </lineage>
</organism>
<dbReference type="InterPro" id="IPR029767">
    <property type="entry name" value="WecB-like"/>
</dbReference>
<dbReference type="InterPro" id="IPR007877">
    <property type="entry name" value="DUF707"/>
</dbReference>
<keyword evidence="4" id="KW-0812">Transmembrane</keyword>
<proteinExistence type="inferred from homology"/>
<comment type="caution">
    <text evidence="6">The sequence shown here is derived from an EMBL/GenBank/DDBJ whole genome shotgun (WGS) entry which is preliminary data.</text>
</comment>
<dbReference type="Proteomes" id="UP000663891">
    <property type="component" value="Unassembled WGS sequence"/>
</dbReference>
<dbReference type="Pfam" id="PF05212">
    <property type="entry name" value="DUF707"/>
    <property type="match status" value="1"/>
</dbReference>
<dbReference type="Gene3D" id="3.90.550.10">
    <property type="entry name" value="Spore Coat Polysaccharide Biosynthesis Protein SpsA, Chain A"/>
    <property type="match status" value="1"/>
</dbReference>
<name>A0A813WGI7_9BILA</name>
<keyword evidence="1" id="KW-0413">Isomerase</keyword>
<evidence type="ECO:0000259" key="5">
    <source>
        <dbReference type="Pfam" id="PF02350"/>
    </source>
</evidence>
<dbReference type="EMBL" id="CAJNON010000043">
    <property type="protein sequence ID" value="CAF0855031.1"/>
    <property type="molecule type" value="Genomic_DNA"/>
</dbReference>
<dbReference type="PANTHER" id="PTHR43174">
    <property type="entry name" value="UDP-N-ACETYLGLUCOSAMINE 2-EPIMERASE"/>
    <property type="match status" value="1"/>
</dbReference>
<sequence>MYDFSLGSSNSKVLPKTDAVLGINKTIHLNHFSNGSVSLEGETDCNLDNKTDCYKVNKSLVVAFWRESSRDKWLAKNMLKVFDEKHFVRIIMVHDDSNWSSYPNKDRFIWIHVNGQKRFWYIKRFLTPTILRAYTYVWIVDDDVEILFQPLQYECVATKLNVPLSAPGRLNGAVSHAITRTHKDFAGKIGRWTDLVEIGPIVVGNLLAWECIWNFLSASVGLGWGLDLVWCRLMAHNCKISNATIQTTCAIFDVFQHNHLSNNIASTAAGGKEGPAYNQYYNDFHTKKVIFGPLANDLTVYSSFVVLGTCPEGIKCAPLIAELKSDYYRSKFQTIVLSTGQHRENLHQSLMAFKQTIDIDLDLMVDNQNLSDLFHRIFFQINEQINLIKPNLLIVQGDTTTALVSALVAAYNQIPVAHVEAGLRTFNLSNPFPEELNRKIIDSFAKLMFAPTTFAKEVLIREGACETDIFITGNTGVDAFYQYYKHENPNKNNSILRIIDNFKKKSLNKTHSVVIVVTMHRRENFQYLSDMCHAIKTIANEHTKDILIILPVHPNPNVKNFVLKILNNLNNVKIVDPISYDIFGYVLLESDIIMTDSGGIQEEAVSIGKPVILMRMTTERPEGIYLGTIKQIGIFYDDIIKAVNDELINIKITNQTSKRNIFGDGTASKQIATIIENYFFGKYKPNIKCMTKARQDSIAQYVYSYTNISSHSIRRNMMINLTKVQSALTLNEILKIPSQYNISKKNEDIFALTAVIGLYRREGLIRRWIEALLIQTHSPKEIWFIHFASPIADKLDIEIKEMRSLFYNGSDYCNKWCIENKCKIDNIGKDEIGSNCFDKCLRFCMTLPSILFMGMGQMQLKYFGRFQLALQCRTKYVIVFDDDCIPQKRYLEVAMYTINTKEYRGILGTKGTPTSESYYYGPVSKSNQIIEVDVVGGSWFMESEWVKLMFHDKIYSWNTGEDFHLCANARKYANIRSFVMPVDKNDDTTHSFTKDYLHISDKGDTTGRVHGTATSRKFIRDQLWLRGDRLMSSYKSSKPSLLLFAETQYDTMLLISLVQQQMIQLGGLIYFATSNMLKTDIEMIKIRKEFQSVHDFMIGRDFNIDPTPITAAAEIHYGFDMVMQGTQSTAVIILGSSSTINMFALVSAAFLRNIPIINIYIQDNIVDSKRAEVIMTMSSFTIRTFNNQTFSNLQSEQLNNLLVHLYK</sequence>
<dbReference type="EC" id="5.1.3.14" evidence="3"/>
<protein>
    <recommendedName>
        <fullName evidence="3">UDP-N-acetylglucosamine 2-epimerase (non-hydrolyzing)</fullName>
        <ecNumber evidence="3">5.1.3.14</ecNumber>
    </recommendedName>
</protein>
<keyword evidence="4" id="KW-0472">Membrane</keyword>
<accession>A0A813WGI7</accession>
<dbReference type="GO" id="GO:0008761">
    <property type="term" value="F:UDP-N-acetylglucosamine 2-epimerase activity"/>
    <property type="evidence" value="ECO:0007669"/>
    <property type="project" value="UniProtKB-EC"/>
</dbReference>
<feature type="transmembrane region" description="Helical" evidence="4">
    <location>
        <begin position="1130"/>
        <end position="1151"/>
    </location>
</feature>
<evidence type="ECO:0000256" key="3">
    <source>
        <dbReference type="ARBA" id="ARBA00038858"/>
    </source>
</evidence>
<dbReference type="InterPro" id="IPR003331">
    <property type="entry name" value="UDP_GlcNAc_Epimerase_2_dom"/>
</dbReference>
<reference evidence="6" key="1">
    <citation type="submission" date="2021-02" db="EMBL/GenBank/DDBJ databases">
        <authorList>
            <person name="Nowell W R."/>
        </authorList>
    </citation>
    <scope>NUCLEOTIDE SEQUENCE</scope>
</reference>
<evidence type="ECO:0000313" key="6">
    <source>
        <dbReference type="EMBL" id="CAF0855031.1"/>
    </source>
</evidence>
<dbReference type="InterPro" id="IPR029044">
    <property type="entry name" value="Nucleotide-diphossugar_trans"/>
</dbReference>
<evidence type="ECO:0000313" key="7">
    <source>
        <dbReference type="Proteomes" id="UP000663891"/>
    </source>
</evidence>
<dbReference type="SUPFAM" id="SSF53448">
    <property type="entry name" value="Nucleotide-diphospho-sugar transferases"/>
    <property type="match status" value="1"/>
</dbReference>
<feature type="domain" description="UDP-N-acetylglucosamine 2-epimerase" evidence="5">
    <location>
        <begin position="329"/>
        <end position="676"/>
    </location>
</feature>